<keyword evidence="2" id="KW-1185">Reference proteome</keyword>
<reference evidence="1 2" key="1">
    <citation type="journal article" date="2012" name="PLoS Pathog.">
        <title>Comparative pathogenomics reveals horizontally acquired novel virulence genes in fungi infecting cereal hosts.</title>
        <authorList>
            <person name="Gardiner D.M."/>
            <person name="McDonald M.C."/>
            <person name="Covarelli L."/>
            <person name="Solomon P.S."/>
            <person name="Rusu A.G."/>
            <person name="Marshall M."/>
            <person name="Kazan K."/>
            <person name="Chakraborty S."/>
            <person name="McDonald B.A."/>
            <person name="Manners J.M."/>
        </authorList>
    </citation>
    <scope>NUCLEOTIDE SEQUENCE [LARGE SCALE GENOMIC DNA]</scope>
    <source>
        <strain evidence="1 2">CS3096</strain>
    </source>
</reference>
<accession>K3V7J5</accession>
<organism evidence="1 2">
    <name type="scientific">Fusarium pseudograminearum (strain CS3096)</name>
    <name type="common">Wheat and barley crown-rot fungus</name>
    <dbReference type="NCBI Taxonomy" id="1028729"/>
    <lineage>
        <taxon>Eukaryota</taxon>
        <taxon>Fungi</taxon>
        <taxon>Dikarya</taxon>
        <taxon>Ascomycota</taxon>
        <taxon>Pezizomycotina</taxon>
        <taxon>Sordariomycetes</taxon>
        <taxon>Hypocreomycetidae</taxon>
        <taxon>Hypocreales</taxon>
        <taxon>Nectriaceae</taxon>
        <taxon>Fusarium</taxon>
    </lineage>
</organism>
<dbReference type="RefSeq" id="XP_009263432.1">
    <property type="nucleotide sequence ID" value="XM_009265157.1"/>
</dbReference>
<proteinExistence type="predicted"/>
<dbReference type="Proteomes" id="UP000007978">
    <property type="component" value="Chromosome 1"/>
</dbReference>
<protein>
    <submittedName>
        <fullName evidence="1">Uncharacterized protein</fullName>
    </submittedName>
</protein>
<dbReference type="OrthoDB" id="10467088at2759"/>
<dbReference type="GeneID" id="20370657"/>
<dbReference type="EMBL" id="AFNW01000619">
    <property type="protein sequence ID" value="EKJ67768.1"/>
    <property type="molecule type" value="Genomic_DNA"/>
</dbReference>
<dbReference type="KEGG" id="fpu:FPSE_12040"/>
<evidence type="ECO:0000313" key="2">
    <source>
        <dbReference type="Proteomes" id="UP000007978"/>
    </source>
</evidence>
<gene>
    <name evidence="1" type="ORF">FPSE_12040</name>
</gene>
<comment type="caution">
    <text evidence="1">The sequence shown here is derived from an EMBL/GenBank/DDBJ whole genome shotgun (WGS) entry which is preliminary data.</text>
</comment>
<dbReference type="HOGENOM" id="CLU_1959715_0_0_1"/>
<sequence>MLLSRRSRLVIGEYLPDEPSGFDARGATLKQPNVFDPETDNFHLTQERSAILIAMIKNKQTNVYRPVYELPRWALDRWLYGRTLHHKFYFYSEFLENVTDGVTDKKVRYNTITNTIKAKVDEIFAARQ</sequence>
<name>K3V7J5_FUSPC</name>
<evidence type="ECO:0000313" key="1">
    <source>
        <dbReference type="EMBL" id="EKJ67768.1"/>
    </source>
</evidence>
<dbReference type="AlphaFoldDB" id="K3V7J5"/>